<evidence type="ECO:0000256" key="4">
    <source>
        <dbReference type="ARBA" id="ARBA00017099"/>
    </source>
</evidence>
<dbReference type="EC" id="1.1.1.133" evidence="3 6"/>
<dbReference type="InterPro" id="IPR029903">
    <property type="entry name" value="RmlD-like-bd"/>
</dbReference>
<comment type="cofactor">
    <cofactor evidence="6">
        <name>Mg(2+)</name>
        <dbReference type="ChEBI" id="CHEBI:18420"/>
    </cofactor>
    <text evidence="6">Binds 1 Mg(2+) ion per monomer.</text>
</comment>
<feature type="domain" description="RmlD-like substrate binding" evidence="7">
    <location>
        <begin position="7"/>
        <end position="282"/>
    </location>
</feature>
<sequence length="290" mass="31945">MQKNRIKVLVLGATGMLGHEVLRVLNDRPQFETFGSMRSSSLRSSLPAALGDRLLTGVDVLDVDGLAALLARVKPHAVINCVGLVKQLGNADDPLAALPLNALFPHRLARLCELISARVIHISTDCVFKGDRGFYKESDIPDAVDLYGRSKLLGELTQGNVVTLRTSIIGRELHGQHGLVDWFLQAQSPIKGFANAIFSGLTTHELARIIAEIVLPRPELKGLWHVSAAPIDKYSLLQLINNIYNKGTTIIEDRAFKLDRSLDSSRFQHETGYRAPEWTQMISDMHAGGR</sequence>
<protein>
    <recommendedName>
        <fullName evidence="4 6">dTDP-4-dehydrorhamnose reductase</fullName>
        <ecNumber evidence="3 6">1.1.1.133</ecNumber>
    </recommendedName>
</protein>
<comment type="caution">
    <text evidence="8">The sequence shown here is derived from an EMBL/GenBank/DDBJ whole genome shotgun (WGS) entry which is preliminary data.</text>
</comment>
<keyword evidence="6" id="KW-0521">NADP</keyword>
<dbReference type="InterPro" id="IPR005913">
    <property type="entry name" value="dTDP_dehydrorham_reduct"/>
</dbReference>
<dbReference type="PANTHER" id="PTHR10491">
    <property type="entry name" value="DTDP-4-DEHYDRORHAMNOSE REDUCTASE"/>
    <property type="match status" value="1"/>
</dbReference>
<dbReference type="Gene3D" id="3.40.50.720">
    <property type="entry name" value="NAD(P)-binding Rossmann-like Domain"/>
    <property type="match status" value="1"/>
</dbReference>
<evidence type="ECO:0000256" key="1">
    <source>
        <dbReference type="ARBA" id="ARBA00004781"/>
    </source>
</evidence>
<name>A0AAW8ERY8_VARPD</name>
<keyword evidence="6 8" id="KW-0560">Oxidoreductase</keyword>
<evidence type="ECO:0000313" key="9">
    <source>
        <dbReference type="Proteomes" id="UP001224845"/>
    </source>
</evidence>
<evidence type="ECO:0000256" key="2">
    <source>
        <dbReference type="ARBA" id="ARBA00010944"/>
    </source>
</evidence>
<comment type="similarity">
    <text evidence="2 6">Belongs to the dTDP-4-dehydrorhamnose reductase family.</text>
</comment>
<dbReference type="GO" id="GO:0005829">
    <property type="term" value="C:cytosol"/>
    <property type="evidence" value="ECO:0007669"/>
    <property type="project" value="TreeGrafter"/>
</dbReference>
<dbReference type="EMBL" id="JAUSRV010000021">
    <property type="protein sequence ID" value="MDP9974959.1"/>
    <property type="molecule type" value="Genomic_DNA"/>
</dbReference>
<evidence type="ECO:0000256" key="3">
    <source>
        <dbReference type="ARBA" id="ARBA00012929"/>
    </source>
</evidence>
<reference evidence="8" key="1">
    <citation type="submission" date="2023-07" db="EMBL/GenBank/DDBJ databases">
        <title>Sorghum-associated microbial communities from plants grown in Nebraska, USA.</title>
        <authorList>
            <person name="Schachtman D."/>
        </authorList>
    </citation>
    <scope>NUCLEOTIDE SEQUENCE</scope>
    <source>
        <strain evidence="8">DS3315</strain>
    </source>
</reference>
<dbReference type="Proteomes" id="UP001224845">
    <property type="component" value="Unassembled WGS sequence"/>
</dbReference>
<evidence type="ECO:0000256" key="6">
    <source>
        <dbReference type="RuleBase" id="RU364082"/>
    </source>
</evidence>
<gene>
    <name evidence="8" type="ORF">J2W39_006243</name>
</gene>
<evidence type="ECO:0000256" key="5">
    <source>
        <dbReference type="ARBA" id="ARBA00048200"/>
    </source>
</evidence>
<accession>A0AAW8ERY8</accession>
<dbReference type="Pfam" id="PF04321">
    <property type="entry name" value="RmlD_sub_bind"/>
    <property type="match status" value="1"/>
</dbReference>
<dbReference type="AlphaFoldDB" id="A0AAW8ERY8"/>
<dbReference type="InterPro" id="IPR036291">
    <property type="entry name" value="NAD(P)-bd_dom_sf"/>
</dbReference>
<organism evidence="8 9">
    <name type="scientific">Variovorax paradoxus</name>
    <dbReference type="NCBI Taxonomy" id="34073"/>
    <lineage>
        <taxon>Bacteria</taxon>
        <taxon>Pseudomonadati</taxon>
        <taxon>Pseudomonadota</taxon>
        <taxon>Betaproteobacteria</taxon>
        <taxon>Burkholderiales</taxon>
        <taxon>Comamonadaceae</taxon>
        <taxon>Variovorax</taxon>
    </lineage>
</organism>
<dbReference type="PANTHER" id="PTHR10491:SF4">
    <property type="entry name" value="METHIONINE ADENOSYLTRANSFERASE 2 SUBUNIT BETA"/>
    <property type="match status" value="1"/>
</dbReference>
<dbReference type="CDD" id="cd05254">
    <property type="entry name" value="dTDP_HR_like_SDR_e"/>
    <property type="match status" value="1"/>
</dbReference>
<comment type="pathway">
    <text evidence="1 6">Carbohydrate biosynthesis; dTDP-L-rhamnose biosynthesis.</text>
</comment>
<evidence type="ECO:0000259" key="7">
    <source>
        <dbReference type="Pfam" id="PF04321"/>
    </source>
</evidence>
<evidence type="ECO:0000313" key="8">
    <source>
        <dbReference type="EMBL" id="MDP9974959.1"/>
    </source>
</evidence>
<proteinExistence type="inferred from homology"/>
<comment type="catalytic activity">
    <reaction evidence="5 6">
        <text>dTDP-beta-L-rhamnose + NADP(+) = dTDP-4-dehydro-beta-L-rhamnose + NADPH + H(+)</text>
        <dbReference type="Rhea" id="RHEA:21796"/>
        <dbReference type="ChEBI" id="CHEBI:15378"/>
        <dbReference type="ChEBI" id="CHEBI:57510"/>
        <dbReference type="ChEBI" id="CHEBI:57783"/>
        <dbReference type="ChEBI" id="CHEBI:58349"/>
        <dbReference type="ChEBI" id="CHEBI:62830"/>
        <dbReference type="EC" id="1.1.1.133"/>
    </reaction>
</comment>
<dbReference type="GO" id="GO:0019305">
    <property type="term" value="P:dTDP-rhamnose biosynthetic process"/>
    <property type="evidence" value="ECO:0007669"/>
    <property type="project" value="TreeGrafter"/>
</dbReference>
<dbReference type="GO" id="GO:0008831">
    <property type="term" value="F:dTDP-4-dehydrorhamnose reductase activity"/>
    <property type="evidence" value="ECO:0007669"/>
    <property type="project" value="UniProtKB-EC"/>
</dbReference>
<dbReference type="SUPFAM" id="SSF51735">
    <property type="entry name" value="NAD(P)-binding Rossmann-fold domains"/>
    <property type="match status" value="1"/>
</dbReference>
<comment type="function">
    <text evidence="6">Catalyzes the reduction of dTDP-6-deoxy-L-lyxo-4-hexulose to yield dTDP-L-rhamnose.</text>
</comment>
<dbReference type="RefSeq" id="WP_307596997.1">
    <property type="nucleotide sequence ID" value="NZ_JAUSRV010000021.1"/>
</dbReference>